<proteinExistence type="predicted"/>
<dbReference type="Proteomes" id="UP000325395">
    <property type="component" value="Unassembled WGS sequence"/>
</dbReference>
<accession>A0ABQ6W2F7</accession>
<evidence type="ECO:0000313" key="3">
    <source>
        <dbReference type="Proteomes" id="UP000325395"/>
    </source>
</evidence>
<sequence>MNWNNNVIARDELLTTGYSVCQPLSLSLSLSLYESVRLGPTVLLACKSVCTTRCGGEGSTRPTHPISPTCLQLERLSYSLQFMFLFYFILFILFFFFSLSLLVGCLVQIRSTRARF</sequence>
<gene>
    <name evidence="2" type="ORF">BDV36DRAFT_88740</name>
</gene>
<keyword evidence="1" id="KW-0812">Transmembrane</keyword>
<name>A0ABQ6W2F7_9EURO</name>
<evidence type="ECO:0000256" key="1">
    <source>
        <dbReference type="SAM" id="Phobius"/>
    </source>
</evidence>
<feature type="transmembrane region" description="Helical" evidence="1">
    <location>
        <begin position="84"/>
        <end position="107"/>
    </location>
</feature>
<keyword evidence="1" id="KW-1133">Transmembrane helix</keyword>
<reference evidence="2 3" key="1">
    <citation type="submission" date="2019-04" db="EMBL/GenBank/DDBJ databases">
        <authorList>
            <consortium name="DOE Joint Genome Institute"/>
            <person name="Mondo S."/>
            <person name="Kjaerbolling I."/>
            <person name="Vesth T."/>
            <person name="Frisvad J.C."/>
            <person name="Nybo J.L."/>
            <person name="Theobald S."/>
            <person name="Kildgaard S."/>
            <person name="Isbrandt T."/>
            <person name="Kuo A."/>
            <person name="Sato A."/>
            <person name="Lyhne E.K."/>
            <person name="Kogle M.E."/>
            <person name="Wiebenga A."/>
            <person name="Kun R.S."/>
            <person name="Lubbers R.J."/>
            <person name="Makela M.R."/>
            <person name="Barry K."/>
            <person name="Chovatia M."/>
            <person name="Clum A."/>
            <person name="Daum C."/>
            <person name="Haridas S."/>
            <person name="He G."/>
            <person name="LaButti K."/>
            <person name="Lipzen A."/>
            <person name="Riley R."/>
            <person name="Salamov A."/>
            <person name="Simmons B.A."/>
            <person name="Magnuson J.K."/>
            <person name="Henrissat B."/>
            <person name="Mortensen U.H."/>
            <person name="Larsen T.O."/>
            <person name="Devries R.P."/>
            <person name="Grigoriev I.V."/>
            <person name="Machida M."/>
            <person name="Baker S.E."/>
            <person name="Andersen M.R."/>
            <person name="Cantor M.N."/>
            <person name="Hua S.X."/>
        </authorList>
    </citation>
    <scope>NUCLEOTIDE SEQUENCE [LARGE SCALE GENOMIC DNA]</scope>
    <source>
        <strain evidence="2 3">CBS 117616</strain>
    </source>
</reference>
<keyword evidence="3" id="KW-1185">Reference proteome</keyword>
<keyword evidence="1" id="KW-0472">Membrane</keyword>
<organism evidence="2 3">
    <name type="scientific">Aspergillus pseudocaelatus</name>
    <dbReference type="NCBI Taxonomy" id="1825620"/>
    <lineage>
        <taxon>Eukaryota</taxon>
        <taxon>Fungi</taxon>
        <taxon>Dikarya</taxon>
        <taxon>Ascomycota</taxon>
        <taxon>Pezizomycotina</taxon>
        <taxon>Eurotiomycetes</taxon>
        <taxon>Eurotiomycetidae</taxon>
        <taxon>Eurotiales</taxon>
        <taxon>Aspergillaceae</taxon>
        <taxon>Aspergillus</taxon>
        <taxon>Aspergillus subgen. Circumdati</taxon>
    </lineage>
</organism>
<protein>
    <submittedName>
        <fullName evidence="2">Uncharacterized protein</fullName>
    </submittedName>
</protein>
<evidence type="ECO:0000313" key="2">
    <source>
        <dbReference type="EMBL" id="KAE8411322.1"/>
    </source>
</evidence>
<dbReference type="EMBL" id="ML735880">
    <property type="protein sequence ID" value="KAE8411322.1"/>
    <property type="molecule type" value="Genomic_DNA"/>
</dbReference>